<reference evidence="1 2" key="1">
    <citation type="submission" date="2014-11" db="EMBL/GenBank/DDBJ databases">
        <title>Symbiosis island explosion on the genome of extra-slow-growing strains of soybean bradyrhizobia with massive insertion sequences.</title>
        <authorList>
            <person name="Iida T."/>
            <person name="Minamisawa K."/>
        </authorList>
    </citation>
    <scope>NUCLEOTIDE SEQUENCE [LARGE SCALE GENOMIC DNA]</scope>
    <source>
        <strain evidence="1 2">NK6</strain>
    </source>
</reference>
<sequence length="59" mass="6382">MAMILSLRRKAVVRSCGAYIGAFARRQATAKTLLPGASPQAAPADPAMDYRDFIEMNPI</sequence>
<dbReference type="Proteomes" id="UP000063308">
    <property type="component" value="Chromosome"/>
</dbReference>
<dbReference type="AlphaFoldDB" id="A0A0E4BUT2"/>
<protein>
    <submittedName>
        <fullName evidence="1">Uncharacterized protein</fullName>
    </submittedName>
</protein>
<evidence type="ECO:0000313" key="1">
    <source>
        <dbReference type="EMBL" id="BAR61458.1"/>
    </source>
</evidence>
<evidence type="ECO:0000313" key="2">
    <source>
        <dbReference type="Proteomes" id="UP000063308"/>
    </source>
</evidence>
<gene>
    <name evidence="1" type="ORF">NK6_8309</name>
</gene>
<proteinExistence type="predicted"/>
<accession>A0A0E4BUT2</accession>
<name>A0A0E4BUT2_9BRAD</name>
<organism evidence="1 2">
    <name type="scientific">Bradyrhizobium diazoefficiens</name>
    <dbReference type="NCBI Taxonomy" id="1355477"/>
    <lineage>
        <taxon>Bacteria</taxon>
        <taxon>Pseudomonadati</taxon>
        <taxon>Pseudomonadota</taxon>
        <taxon>Alphaproteobacteria</taxon>
        <taxon>Hyphomicrobiales</taxon>
        <taxon>Nitrobacteraceae</taxon>
        <taxon>Bradyrhizobium</taxon>
    </lineage>
</organism>
<dbReference type="EMBL" id="AP014685">
    <property type="protein sequence ID" value="BAR61458.1"/>
    <property type="molecule type" value="Genomic_DNA"/>
</dbReference>